<accession>A0ABT3T930</accession>
<evidence type="ECO:0000256" key="1">
    <source>
        <dbReference type="ARBA" id="ARBA00001974"/>
    </source>
</evidence>
<evidence type="ECO:0000259" key="9">
    <source>
        <dbReference type="Pfam" id="PF02771"/>
    </source>
</evidence>
<evidence type="ECO:0000256" key="2">
    <source>
        <dbReference type="ARBA" id="ARBA00009347"/>
    </source>
</evidence>
<comment type="similarity">
    <text evidence="2 6">Belongs to the acyl-CoA dehydrogenase family.</text>
</comment>
<dbReference type="RefSeq" id="WP_279249686.1">
    <property type="nucleotide sequence ID" value="NZ_SHNO01000001.1"/>
</dbReference>
<dbReference type="Pfam" id="PF00441">
    <property type="entry name" value="Acyl-CoA_dh_1"/>
    <property type="match status" value="1"/>
</dbReference>
<evidence type="ECO:0000259" key="8">
    <source>
        <dbReference type="Pfam" id="PF02770"/>
    </source>
</evidence>
<reference evidence="10" key="1">
    <citation type="submission" date="2019-02" db="EMBL/GenBank/DDBJ databases">
        <authorList>
            <person name="Li S.-H."/>
        </authorList>
    </citation>
    <scope>NUCLEOTIDE SEQUENCE</scope>
    <source>
        <strain evidence="10">IMCC11814</strain>
    </source>
</reference>
<evidence type="ECO:0000256" key="3">
    <source>
        <dbReference type="ARBA" id="ARBA00022630"/>
    </source>
</evidence>
<dbReference type="Gene3D" id="2.40.110.10">
    <property type="entry name" value="Butyryl-CoA Dehydrogenase, subunit A, domain 2"/>
    <property type="match status" value="1"/>
</dbReference>
<sequence length="400" mass="44612">MDLAYTPEYEAFRQEVRDFLEASRPDWPSYQALDRIPQEYKAWQALLIERGYTARSIPKQYGGHGGDMDPLKSHIVAVEFARARAPRALAGQGVSMLVPTLLQLGTQEQKQQYVAATLRGEMLWCQGYSEPGAGSDLASLRTHAVEDGDDFLINGQKIWTSTAQQADMMFCLVRTEPDAPKHRGISYLLFPMDTPGIEVRPLKTMTGHAEFNEVFFSDVRVPQSSMVGARGEGWKVANTTLTFERGMLGDPNEAGRRVNDLATLMQEETVDGVSLMENPQLRDRLLRLQGRVLAMQYNGMRLLSAGLRGEMIVMARLIVKLQGCELNHQLAALAIDAMGELGILYNDSPRVRRRGEWQRKFMFDLGLIIGGGTAQIQKNIIAERGLGMPREPKRVEGGVA</sequence>
<keyword evidence="4 6" id="KW-0274">FAD</keyword>
<dbReference type="Gene3D" id="1.20.140.10">
    <property type="entry name" value="Butyryl-CoA Dehydrogenase, subunit A, domain 3"/>
    <property type="match status" value="1"/>
</dbReference>
<dbReference type="InterPro" id="IPR037069">
    <property type="entry name" value="AcylCoA_DH/ox_N_sf"/>
</dbReference>
<dbReference type="InterPro" id="IPR052161">
    <property type="entry name" value="Mycobact_Acyl-CoA_DH"/>
</dbReference>
<evidence type="ECO:0000313" key="11">
    <source>
        <dbReference type="Proteomes" id="UP001143304"/>
    </source>
</evidence>
<name>A0ABT3T930_9GAMM</name>
<gene>
    <name evidence="10" type="ORF">EYC82_11515</name>
</gene>
<dbReference type="InterPro" id="IPR036250">
    <property type="entry name" value="AcylCo_DH-like_C"/>
</dbReference>
<dbReference type="InterPro" id="IPR009075">
    <property type="entry name" value="AcylCo_DH/oxidase_C"/>
</dbReference>
<dbReference type="PANTHER" id="PTHR43292">
    <property type="entry name" value="ACYL-COA DEHYDROGENASE"/>
    <property type="match status" value="1"/>
</dbReference>
<dbReference type="EMBL" id="SHNO01000001">
    <property type="protein sequence ID" value="MCX2977984.1"/>
    <property type="molecule type" value="Genomic_DNA"/>
</dbReference>
<dbReference type="InterPro" id="IPR006091">
    <property type="entry name" value="Acyl-CoA_Oxase/DH_mid-dom"/>
</dbReference>
<dbReference type="Pfam" id="PF02770">
    <property type="entry name" value="Acyl-CoA_dh_M"/>
    <property type="match status" value="1"/>
</dbReference>
<comment type="caution">
    <text evidence="10">The sequence shown here is derived from an EMBL/GenBank/DDBJ whole genome shotgun (WGS) entry which is preliminary data.</text>
</comment>
<protein>
    <submittedName>
        <fullName evidence="10">Acyl-CoA dehydrogenase</fullName>
    </submittedName>
</protein>
<evidence type="ECO:0000256" key="5">
    <source>
        <dbReference type="ARBA" id="ARBA00023002"/>
    </source>
</evidence>
<dbReference type="SUPFAM" id="SSF56645">
    <property type="entry name" value="Acyl-CoA dehydrogenase NM domain-like"/>
    <property type="match status" value="1"/>
</dbReference>
<comment type="cofactor">
    <cofactor evidence="1 6">
        <name>FAD</name>
        <dbReference type="ChEBI" id="CHEBI:57692"/>
    </cofactor>
</comment>
<feature type="domain" description="Acyl-CoA dehydrogenase/oxidase C-terminal" evidence="7">
    <location>
        <begin position="231"/>
        <end position="385"/>
    </location>
</feature>
<feature type="domain" description="Acyl-CoA dehydrogenase/oxidase N-terminal" evidence="9">
    <location>
        <begin position="6"/>
        <end position="121"/>
    </location>
</feature>
<dbReference type="InterPro" id="IPR013786">
    <property type="entry name" value="AcylCoA_DH/ox_N"/>
</dbReference>
<dbReference type="Gene3D" id="1.10.540.10">
    <property type="entry name" value="Acyl-CoA dehydrogenase/oxidase, N-terminal domain"/>
    <property type="match status" value="1"/>
</dbReference>
<keyword evidence="5 6" id="KW-0560">Oxidoreductase</keyword>
<organism evidence="10 11">
    <name type="scientific">Candidatus Marimicrobium litorale</name>
    <dbReference type="NCBI Taxonomy" id="2518991"/>
    <lineage>
        <taxon>Bacteria</taxon>
        <taxon>Pseudomonadati</taxon>
        <taxon>Pseudomonadota</taxon>
        <taxon>Gammaproteobacteria</taxon>
        <taxon>Cellvibrionales</taxon>
        <taxon>Halieaceae</taxon>
        <taxon>Marimicrobium</taxon>
    </lineage>
</organism>
<dbReference type="InterPro" id="IPR009100">
    <property type="entry name" value="AcylCoA_DH/oxidase_NM_dom_sf"/>
</dbReference>
<evidence type="ECO:0000259" key="7">
    <source>
        <dbReference type="Pfam" id="PF00441"/>
    </source>
</evidence>
<dbReference type="Pfam" id="PF02771">
    <property type="entry name" value="Acyl-CoA_dh_N"/>
    <property type="match status" value="1"/>
</dbReference>
<dbReference type="InterPro" id="IPR046373">
    <property type="entry name" value="Acyl-CoA_Oxase/DH_mid-dom_sf"/>
</dbReference>
<dbReference type="PANTHER" id="PTHR43292:SF3">
    <property type="entry name" value="ACYL-COA DEHYDROGENASE FADE29"/>
    <property type="match status" value="1"/>
</dbReference>
<dbReference type="Proteomes" id="UP001143304">
    <property type="component" value="Unassembled WGS sequence"/>
</dbReference>
<feature type="domain" description="Acyl-CoA oxidase/dehydrogenase middle" evidence="8">
    <location>
        <begin position="125"/>
        <end position="219"/>
    </location>
</feature>
<keyword evidence="3 6" id="KW-0285">Flavoprotein</keyword>
<dbReference type="SUPFAM" id="SSF47203">
    <property type="entry name" value="Acyl-CoA dehydrogenase C-terminal domain-like"/>
    <property type="match status" value="1"/>
</dbReference>
<evidence type="ECO:0000256" key="6">
    <source>
        <dbReference type="RuleBase" id="RU362125"/>
    </source>
</evidence>
<proteinExistence type="inferred from homology"/>
<evidence type="ECO:0000313" key="10">
    <source>
        <dbReference type="EMBL" id="MCX2977984.1"/>
    </source>
</evidence>
<keyword evidence="11" id="KW-1185">Reference proteome</keyword>
<evidence type="ECO:0000256" key="4">
    <source>
        <dbReference type="ARBA" id="ARBA00022827"/>
    </source>
</evidence>